<accession>A0A7Y9LEE3</accession>
<protein>
    <submittedName>
        <fullName evidence="1">Putative kinase</fullName>
    </submittedName>
</protein>
<evidence type="ECO:0000313" key="1">
    <source>
        <dbReference type="EMBL" id="NYE72961.1"/>
    </source>
</evidence>
<keyword evidence="1" id="KW-0808">Transferase</keyword>
<dbReference type="InterPro" id="IPR027417">
    <property type="entry name" value="P-loop_NTPase"/>
</dbReference>
<reference evidence="1 2" key="1">
    <citation type="submission" date="2020-07" db="EMBL/GenBank/DDBJ databases">
        <title>Sequencing the genomes of 1000 actinobacteria strains.</title>
        <authorList>
            <person name="Klenk H.-P."/>
        </authorList>
    </citation>
    <scope>NUCLEOTIDE SEQUENCE [LARGE SCALE GENOMIC DNA]</scope>
    <source>
        <strain evidence="1 2">DSM 22083</strain>
    </source>
</reference>
<keyword evidence="2" id="KW-1185">Reference proteome</keyword>
<keyword evidence="1" id="KW-0418">Kinase</keyword>
<name>A0A7Y9LEE3_9ACTN</name>
<dbReference type="RefSeq" id="WP_179754121.1">
    <property type="nucleotide sequence ID" value="NZ_JACCBU010000001.1"/>
</dbReference>
<dbReference type="EMBL" id="JACCBU010000001">
    <property type="protein sequence ID" value="NYE72961.1"/>
    <property type="molecule type" value="Genomic_DNA"/>
</dbReference>
<dbReference type="SUPFAM" id="SSF52540">
    <property type="entry name" value="P-loop containing nucleoside triphosphate hydrolases"/>
    <property type="match status" value="1"/>
</dbReference>
<dbReference type="Proteomes" id="UP000569914">
    <property type="component" value="Unassembled WGS sequence"/>
</dbReference>
<evidence type="ECO:0000313" key="2">
    <source>
        <dbReference type="Proteomes" id="UP000569914"/>
    </source>
</evidence>
<gene>
    <name evidence="1" type="ORF">BKA15_004290</name>
</gene>
<comment type="caution">
    <text evidence="1">The sequence shown here is derived from an EMBL/GenBank/DDBJ whole genome shotgun (WGS) entry which is preliminary data.</text>
</comment>
<organism evidence="1 2">
    <name type="scientific">Microlunatus parietis</name>
    <dbReference type="NCBI Taxonomy" id="682979"/>
    <lineage>
        <taxon>Bacteria</taxon>
        <taxon>Bacillati</taxon>
        <taxon>Actinomycetota</taxon>
        <taxon>Actinomycetes</taxon>
        <taxon>Propionibacteriales</taxon>
        <taxon>Propionibacteriaceae</taxon>
        <taxon>Microlunatus</taxon>
    </lineage>
</organism>
<proteinExistence type="predicted"/>
<dbReference type="GO" id="GO:0016301">
    <property type="term" value="F:kinase activity"/>
    <property type="evidence" value="ECO:0007669"/>
    <property type="project" value="UniProtKB-KW"/>
</dbReference>
<dbReference type="AlphaFoldDB" id="A0A7Y9LEE3"/>
<sequence>MSGTLFVLAGGQAAGKSTLCPELVRLAAGPIVLDMDELLDDGVLLGHRIGPDLPPDIGADYDRLWTRVVDLVRRAGHPVIFLCPTPRASVLAAGEPFGSSAHWARLACDRAVREQRLLARGWSAAEVAEFLEDPGHAEIEALIPREFRTDRSSPTEIARDVLAWVDETQSGVKGVRQNG</sequence>
<dbReference type="Gene3D" id="3.40.50.300">
    <property type="entry name" value="P-loop containing nucleotide triphosphate hydrolases"/>
    <property type="match status" value="1"/>
</dbReference>